<dbReference type="InterPro" id="IPR029063">
    <property type="entry name" value="SAM-dependent_MTases_sf"/>
</dbReference>
<evidence type="ECO:0000256" key="4">
    <source>
        <dbReference type="ARBA" id="ARBA00022603"/>
    </source>
</evidence>
<dbReference type="GO" id="GO:0000049">
    <property type="term" value="F:tRNA binding"/>
    <property type="evidence" value="ECO:0007669"/>
    <property type="project" value="UniProtKB-UniRule"/>
</dbReference>
<evidence type="ECO:0000256" key="2">
    <source>
        <dbReference type="ARBA" id="ARBA00004123"/>
    </source>
</evidence>
<evidence type="ECO:0000256" key="3">
    <source>
        <dbReference type="ARBA" id="ARBA00022555"/>
    </source>
</evidence>
<feature type="binding site" evidence="11">
    <location>
        <begin position="124"/>
        <end position="125"/>
    </location>
    <ligand>
        <name>S-adenosyl-L-methionine</name>
        <dbReference type="ChEBI" id="CHEBI:59789"/>
    </ligand>
</feature>
<dbReference type="AlphaFoldDB" id="A0A7R8ZNJ4"/>
<keyword evidence="9 11" id="KW-0539">Nucleus</keyword>
<dbReference type="PANTHER" id="PTHR23417:SF16">
    <property type="entry name" value="TRNA (GUANINE-N(7)-)-METHYLTRANSFERASE"/>
    <property type="match status" value="1"/>
</dbReference>
<dbReference type="EC" id="2.1.1.33" evidence="11"/>
<evidence type="ECO:0000256" key="12">
    <source>
        <dbReference type="SAM" id="MobiDB-lite"/>
    </source>
</evidence>
<comment type="pathway">
    <text evidence="10 11">tRNA modification; N(7)-methylguanine-tRNA biosynthesis.</text>
</comment>
<evidence type="ECO:0000256" key="7">
    <source>
        <dbReference type="ARBA" id="ARBA00022694"/>
    </source>
</evidence>
<evidence type="ECO:0000256" key="5">
    <source>
        <dbReference type="ARBA" id="ARBA00022679"/>
    </source>
</evidence>
<dbReference type="PANTHER" id="PTHR23417">
    <property type="entry name" value="3-DEOXY-D-MANNO-OCTULOSONIC-ACID TRANSFERASE/TRNA GUANINE-N 7 - -METHYLTRANSFERASE"/>
    <property type="match status" value="1"/>
</dbReference>
<dbReference type="EMBL" id="OB662712">
    <property type="protein sequence ID" value="CAD7230475.1"/>
    <property type="molecule type" value="Genomic_DNA"/>
</dbReference>
<dbReference type="GO" id="GO:0008176">
    <property type="term" value="F:tRNA (guanine(46)-N7)-methyltransferase activity"/>
    <property type="evidence" value="ECO:0007669"/>
    <property type="project" value="UniProtKB-UniRule"/>
</dbReference>
<dbReference type="HAMAP" id="MF_03055">
    <property type="entry name" value="tRNA_methyltr_TrmB_euk"/>
    <property type="match status" value="1"/>
</dbReference>
<evidence type="ECO:0000256" key="1">
    <source>
        <dbReference type="ARBA" id="ARBA00000142"/>
    </source>
</evidence>
<keyword evidence="6 11" id="KW-0949">S-adenosyl-L-methionine</keyword>
<feature type="compositionally biased region" description="Basic residues" evidence="12">
    <location>
        <begin position="18"/>
        <end position="28"/>
    </location>
</feature>
<dbReference type="GO" id="GO:0106143">
    <property type="term" value="C:tRNA (m7G46) methyltransferase complex"/>
    <property type="evidence" value="ECO:0007669"/>
    <property type="project" value="UniProtKB-ARBA"/>
</dbReference>
<evidence type="ECO:0000256" key="10">
    <source>
        <dbReference type="ARBA" id="ARBA00060552"/>
    </source>
</evidence>
<keyword evidence="7 11" id="KW-0819">tRNA processing</keyword>
<feature type="binding site" evidence="11">
    <location>
        <begin position="91"/>
        <end position="92"/>
    </location>
    <ligand>
        <name>S-adenosyl-L-methionine</name>
        <dbReference type="ChEBI" id="CHEBI:59789"/>
    </ligand>
</feature>
<keyword evidence="3 11" id="KW-0820">tRNA-binding</keyword>
<name>A0A7R8ZNJ4_9CRUS</name>
<dbReference type="FunFam" id="3.40.50.150:FF:000060">
    <property type="entry name" value="tRNA (guanine-N(7)-)-methyltransferase"/>
    <property type="match status" value="1"/>
</dbReference>
<evidence type="ECO:0000256" key="8">
    <source>
        <dbReference type="ARBA" id="ARBA00022884"/>
    </source>
</evidence>
<evidence type="ECO:0000256" key="9">
    <source>
        <dbReference type="ARBA" id="ARBA00023242"/>
    </source>
</evidence>
<dbReference type="PROSITE" id="PS51625">
    <property type="entry name" value="SAM_MT_TRMB"/>
    <property type="match status" value="1"/>
</dbReference>
<keyword evidence="5 11" id="KW-0808">Transferase</keyword>
<comment type="similarity">
    <text evidence="11">Belongs to the class I-like SAM-binding methyltransferase superfamily. TrmB family.</text>
</comment>
<dbReference type="NCBIfam" id="TIGR00091">
    <property type="entry name" value="tRNA (guanosine(46)-N7)-methyltransferase TrmB"/>
    <property type="match status" value="1"/>
</dbReference>
<accession>A0A7R8ZNJ4</accession>
<keyword evidence="8 11" id="KW-0694">RNA-binding</keyword>
<dbReference type="SUPFAM" id="SSF53335">
    <property type="entry name" value="S-adenosyl-L-methionine-dependent methyltransferases"/>
    <property type="match status" value="1"/>
</dbReference>
<protein>
    <recommendedName>
        <fullName evidence="11">tRNA (guanine-N(7)-)-methyltransferase</fullName>
        <ecNumber evidence="11">2.1.1.33</ecNumber>
    </recommendedName>
    <alternativeName>
        <fullName evidence="11">tRNA (guanine(46)-N(7))-methyltransferase</fullName>
    </alternativeName>
    <alternativeName>
        <fullName evidence="11">tRNA(m7G46)-methyltransferase</fullName>
    </alternativeName>
</protein>
<dbReference type="OrthoDB" id="47276at2759"/>
<keyword evidence="4 11" id="KW-0489">Methyltransferase</keyword>
<dbReference type="GO" id="GO:0005634">
    <property type="term" value="C:nucleus"/>
    <property type="evidence" value="ECO:0007669"/>
    <property type="project" value="UniProtKB-SubCell"/>
</dbReference>
<dbReference type="InterPro" id="IPR025763">
    <property type="entry name" value="Trm8_euk"/>
</dbReference>
<sequence length="254" mass="29154">MSVTFSVDDARGNPVGKKPQKKYHRQRAHSNPIADHLLEYPRTPEDMDWSQLYPDWKKGDKVEILDVGCGYGGLLISLASLFPSAHSLGLEIRVKVSDFVQQRIAALRSQEAGKFKNIACLRTNAMKYLPNFFNKGQLSKMFFLFPDPHFKKAKHKWRIISPQLLAEYAYFLKEGGFLYTVTDVDELHEWMNQHLSDHPLFVPATKEELAADPVVPLLYESTEEGQKVTRNQGQKFLAIFKRIGRERRGQETST</sequence>
<dbReference type="UniPathway" id="UPA00989"/>
<comment type="function">
    <text evidence="11">Catalyzes the formation of N(7)-methylguanine at position 46 (m7G46) in tRNA.</text>
</comment>
<dbReference type="Gene3D" id="3.40.50.150">
    <property type="entry name" value="Vaccinia Virus protein VP39"/>
    <property type="match status" value="1"/>
</dbReference>
<evidence type="ECO:0000256" key="6">
    <source>
        <dbReference type="ARBA" id="ARBA00022691"/>
    </source>
</evidence>
<proteinExistence type="inferred from homology"/>
<evidence type="ECO:0000313" key="13">
    <source>
        <dbReference type="EMBL" id="CAD7230475.1"/>
    </source>
</evidence>
<comment type="catalytic activity">
    <reaction evidence="1 11">
        <text>guanosine(46) in tRNA + S-adenosyl-L-methionine = N(7)-methylguanosine(46) in tRNA + S-adenosyl-L-homocysteine</text>
        <dbReference type="Rhea" id="RHEA:42708"/>
        <dbReference type="Rhea" id="RHEA-COMP:10188"/>
        <dbReference type="Rhea" id="RHEA-COMP:10189"/>
        <dbReference type="ChEBI" id="CHEBI:57856"/>
        <dbReference type="ChEBI" id="CHEBI:59789"/>
        <dbReference type="ChEBI" id="CHEBI:74269"/>
        <dbReference type="ChEBI" id="CHEBI:74480"/>
        <dbReference type="EC" id="2.1.1.33"/>
    </reaction>
</comment>
<feature type="region of interest" description="Disordered" evidence="12">
    <location>
        <begin position="1"/>
        <end position="28"/>
    </location>
</feature>
<comment type="subcellular location">
    <subcellularLocation>
        <location evidence="2 11">Nucleus</location>
    </subcellularLocation>
</comment>
<feature type="binding site" evidence="11">
    <location>
        <position position="68"/>
    </location>
    <ligand>
        <name>S-adenosyl-L-methionine</name>
        <dbReference type="ChEBI" id="CHEBI:59789"/>
    </ligand>
</feature>
<gene>
    <name evidence="13" type="ORF">CTOB1V02_LOCUS8333</name>
</gene>
<feature type="binding site" evidence="11">
    <location>
        <begin position="222"/>
        <end position="224"/>
    </location>
    <ligand>
        <name>S-adenosyl-L-methionine</name>
        <dbReference type="ChEBI" id="CHEBI:59789"/>
    </ligand>
</feature>
<evidence type="ECO:0000256" key="11">
    <source>
        <dbReference type="HAMAP-Rule" id="MF_03055"/>
    </source>
</evidence>
<organism evidence="13">
    <name type="scientific">Cyprideis torosa</name>
    <dbReference type="NCBI Taxonomy" id="163714"/>
    <lineage>
        <taxon>Eukaryota</taxon>
        <taxon>Metazoa</taxon>
        <taxon>Ecdysozoa</taxon>
        <taxon>Arthropoda</taxon>
        <taxon>Crustacea</taxon>
        <taxon>Oligostraca</taxon>
        <taxon>Ostracoda</taxon>
        <taxon>Podocopa</taxon>
        <taxon>Podocopida</taxon>
        <taxon>Cytherocopina</taxon>
        <taxon>Cytheroidea</taxon>
        <taxon>Cytherideidae</taxon>
        <taxon>Cyprideis</taxon>
    </lineage>
</organism>
<dbReference type="Pfam" id="PF02390">
    <property type="entry name" value="Methyltransf_4"/>
    <property type="match status" value="1"/>
</dbReference>
<feature type="active site" evidence="11">
    <location>
        <position position="147"/>
    </location>
</feature>
<dbReference type="CDD" id="cd02440">
    <property type="entry name" value="AdoMet_MTases"/>
    <property type="match status" value="1"/>
</dbReference>
<reference evidence="13" key="1">
    <citation type="submission" date="2020-11" db="EMBL/GenBank/DDBJ databases">
        <authorList>
            <person name="Tran Van P."/>
        </authorList>
    </citation>
    <scope>NUCLEOTIDE SEQUENCE</scope>
</reference>
<dbReference type="InterPro" id="IPR003358">
    <property type="entry name" value="tRNA_(Gua-N-7)_MeTrfase_Trmb"/>
</dbReference>
<feature type="binding site" evidence="11">
    <location>
        <position position="144"/>
    </location>
    <ligand>
        <name>S-adenosyl-L-methionine</name>
        <dbReference type="ChEBI" id="CHEBI:59789"/>
    </ligand>
</feature>